<accession>A0A9P4NIT3</accession>
<dbReference type="Pfam" id="PF15508">
    <property type="entry name" value="NAAA-beta"/>
    <property type="match status" value="1"/>
</dbReference>
<name>A0A9P4NIT3_9PEZI</name>
<evidence type="ECO:0000259" key="2">
    <source>
        <dbReference type="Pfam" id="PF15508"/>
    </source>
</evidence>
<gene>
    <name evidence="3" type="ORF">EJ08DRAFT_672714</name>
</gene>
<protein>
    <recommendedName>
        <fullName evidence="1">ceramidase</fullName>
        <ecNumber evidence="1">3.5.1.23</ecNumber>
    </recommendedName>
</protein>
<dbReference type="OrthoDB" id="5273684at2759"/>
<evidence type="ECO:0000313" key="4">
    <source>
        <dbReference type="Proteomes" id="UP000800235"/>
    </source>
</evidence>
<dbReference type="PANTHER" id="PTHR28583">
    <property type="entry name" value="ACID AMIDASE"/>
    <property type="match status" value="1"/>
</dbReference>
<organism evidence="3 4">
    <name type="scientific">Tothia fuscella</name>
    <dbReference type="NCBI Taxonomy" id="1048955"/>
    <lineage>
        <taxon>Eukaryota</taxon>
        <taxon>Fungi</taxon>
        <taxon>Dikarya</taxon>
        <taxon>Ascomycota</taxon>
        <taxon>Pezizomycotina</taxon>
        <taxon>Dothideomycetes</taxon>
        <taxon>Pleosporomycetidae</taxon>
        <taxon>Venturiales</taxon>
        <taxon>Cylindrosympodiaceae</taxon>
        <taxon>Tothia</taxon>
    </lineage>
</organism>
<dbReference type="EMBL" id="MU007088">
    <property type="protein sequence ID" value="KAF2422727.1"/>
    <property type="molecule type" value="Genomic_DNA"/>
</dbReference>
<comment type="caution">
    <text evidence="3">The sequence shown here is derived from an EMBL/GenBank/DDBJ whole genome shotgun (WGS) entry which is preliminary data.</text>
</comment>
<evidence type="ECO:0000313" key="3">
    <source>
        <dbReference type="EMBL" id="KAF2422727.1"/>
    </source>
</evidence>
<keyword evidence="4" id="KW-1185">Reference proteome</keyword>
<dbReference type="GO" id="GO:0017040">
    <property type="term" value="F:N-acylsphingosine amidohydrolase activity"/>
    <property type="evidence" value="ECO:0007669"/>
    <property type="project" value="UniProtKB-EC"/>
</dbReference>
<proteinExistence type="predicted"/>
<dbReference type="EC" id="3.5.1.23" evidence="1"/>
<evidence type="ECO:0000256" key="1">
    <source>
        <dbReference type="ARBA" id="ARBA00011891"/>
    </source>
</evidence>
<dbReference type="Gene3D" id="3.60.60.10">
    <property type="entry name" value="Penicillin V Acylase, Chain A"/>
    <property type="match status" value="1"/>
</dbReference>
<sequence length="374" mass="42482">MSLPPSQRYIKVATDFRENVKDLITLFDEVVLNSGTRIPLSMVKSLARIFLRCVHSTELTEELRGISKAIGVEMYLLVAYNVLLDLFMGCTSGGVRVRDEDGERMLHFRTLDWEMDVLRKVVVQYEFVNRPGGQVIARGVGYVGFVGCLTGVRKDLSVSLNFRACHNNSGSWRSNFKYYGNQLAILLGFRPSIASILRSFILPTTTSQQDNSDTLSSLTNIAQTLPSTPTTACYITLNDGDRTAIFEKDRTTSKIRSSQCFASVTNHDSWQDEWEDRDPIPLDRKTHMIDLDFLEESVDRKQIIDAVWRKAARKYKRENPGKGQEDASITQKQLEKWTGTYPTANECTHYAAIMDPTKGEIVWCRRWKEPISGP</sequence>
<dbReference type="Proteomes" id="UP000800235">
    <property type="component" value="Unassembled WGS sequence"/>
</dbReference>
<feature type="domain" description="Acid ceramidase N-terminal" evidence="2">
    <location>
        <begin position="1"/>
        <end position="52"/>
    </location>
</feature>
<dbReference type="AlphaFoldDB" id="A0A9P4NIT3"/>
<dbReference type="PANTHER" id="PTHR28583:SF1">
    <property type="entry name" value="ACID CERAMIDASE"/>
    <property type="match status" value="1"/>
</dbReference>
<reference evidence="3" key="1">
    <citation type="journal article" date="2020" name="Stud. Mycol.">
        <title>101 Dothideomycetes genomes: a test case for predicting lifestyles and emergence of pathogens.</title>
        <authorList>
            <person name="Haridas S."/>
            <person name="Albert R."/>
            <person name="Binder M."/>
            <person name="Bloem J."/>
            <person name="Labutti K."/>
            <person name="Salamov A."/>
            <person name="Andreopoulos B."/>
            <person name="Baker S."/>
            <person name="Barry K."/>
            <person name="Bills G."/>
            <person name="Bluhm B."/>
            <person name="Cannon C."/>
            <person name="Castanera R."/>
            <person name="Culley D."/>
            <person name="Daum C."/>
            <person name="Ezra D."/>
            <person name="Gonzalez J."/>
            <person name="Henrissat B."/>
            <person name="Kuo A."/>
            <person name="Liang C."/>
            <person name="Lipzen A."/>
            <person name="Lutzoni F."/>
            <person name="Magnuson J."/>
            <person name="Mondo S."/>
            <person name="Nolan M."/>
            <person name="Ohm R."/>
            <person name="Pangilinan J."/>
            <person name="Park H.-J."/>
            <person name="Ramirez L."/>
            <person name="Alfaro M."/>
            <person name="Sun H."/>
            <person name="Tritt A."/>
            <person name="Yoshinaga Y."/>
            <person name="Zwiers L.-H."/>
            <person name="Turgeon B."/>
            <person name="Goodwin S."/>
            <person name="Spatafora J."/>
            <person name="Crous P."/>
            <person name="Grigoriev I."/>
        </authorList>
    </citation>
    <scope>NUCLEOTIDE SEQUENCE</scope>
    <source>
        <strain evidence="3">CBS 130266</strain>
    </source>
</reference>
<dbReference type="InterPro" id="IPR029130">
    <property type="entry name" value="Acid_ceramidase_N"/>
</dbReference>